<dbReference type="PANTHER" id="PTHR43877">
    <property type="entry name" value="AMINOALKYLPHOSPHONATE N-ACETYLTRANSFERASE-RELATED-RELATED"/>
    <property type="match status" value="1"/>
</dbReference>
<dbReference type="Pfam" id="PF13673">
    <property type="entry name" value="Acetyltransf_10"/>
    <property type="match status" value="1"/>
</dbReference>
<evidence type="ECO:0000256" key="2">
    <source>
        <dbReference type="ARBA" id="ARBA00023315"/>
    </source>
</evidence>
<evidence type="ECO:0000313" key="4">
    <source>
        <dbReference type="EMBL" id="AWB28562.1"/>
    </source>
</evidence>
<dbReference type="PANTHER" id="PTHR43877:SF1">
    <property type="entry name" value="ACETYLTRANSFERASE"/>
    <property type="match status" value="1"/>
</dbReference>
<evidence type="ECO:0000313" key="5">
    <source>
        <dbReference type="Proteomes" id="UP000244727"/>
    </source>
</evidence>
<dbReference type="AlphaFoldDB" id="A0A2R4X435"/>
<keyword evidence="5" id="KW-1185">Reference proteome</keyword>
<dbReference type="PROSITE" id="PS51186">
    <property type="entry name" value="GNAT"/>
    <property type="match status" value="1"/>
</dbReference>
<dbReference type="Proteomes" id="UP000244727">
    <property type="component" value="Chromosome"/>
</dbReference>
<dbReference type="GO" id="GO:0016747">
    <property type="term" value="F:acyltransferase activity, transferring groups other than amino-acyl groups"/>
    <property type="evidence" value="ECO:0007669"/>
    <property type="project" value="InterPro"/>
</dbReference>
<accession>A0A2R4X435</accession>
<dbReference type="EMBL" id="CP028858">
    <property type="protein sequence ID" value="AWB28562.1"/>
    <property type="molecule type" value="Genomic_DNA"/>
</dbReference>
<sequence length="179" mass="19057">MNDFPAAGEPRCSDCSAVTDLRIRAARADDAADLLVCKRDAILAINHDAYDADQLAAWAPDGRDLGAFETALDGDEYEVRVAERAGAIVGYAVLNRASGTIDAVFVDPDHARSGVGRQLVGVLETTASVAGLDTLSVAASLNARAFYADLGYEPIERTTRTFDDHSVPVVRMRRSLAAC</sequence>
<evidence type="ECO:0000259" key="3">
    <source>
        <dbReference type="PROSITE" id="PS51186"/>
    </source>
</evidence>
<reference evidence="4 5" key="1">
    <citation type="submission" date="2018-04" db="EMBL/GenBank/DDBJ databases">
        <title>Halococcoides cellulosivorans gen. nov., sp. nov., an extremely halophilic cellulose-utilizing haloarchaeon from hypersaline lakes.</title>
        <authorList>
            <person name="Sorokin D.Y."/>
            <person name="Toshchakov S.V."/>
            <person name="Samarov N.I."/>
            <person name="Korzhenkov A."/>
            <person name="Kublanov I.V."/>
        </authorList>
    </citation>
    <scope>NUCLEOTIDE SEQUENCE [LARGE SCALE GENOMIC DNA]</scope>
    <source>
        <strain evidence="4 5">HArcel1</strain>
    </source>
</reference>
<dbReference type="InterPro" id="IPR050832">
    <property type="entry name" value="Bact_Acetyltransf"/>
</dbReference>
<evidence type="ECO:0000256" key="1">
    <source>
        <dbReference type="ARBA" id="ARBA00022679"/>
    </source>
</evidence>
<keyword evidence="2" id="KW-0012">Acyltransferase</keyword>
<dbReference type="InterPro" id="IPR016181">
    <property type="entry name" value="Acyl_CoA_acyltransferase"/>
</dbReference>
<organism evidence="4 5">
    <name type="scientific">Halococcoides cellulosivorans</name>
    <dbReference type="NCBI Taxonomy" id="1679096"/>
    <lineage>
        <taxon>Archaea</taxon>
        <taxon>Methanobacteriati</taxon>
        <taxon>Methanobacteriota</taxon>
        <taxon>Stenosarchaea group</taxon>
        <taxon>Halobacteria</taxon>
        <taxon>Halobacteriales</taxon>
        <taxon>Haloarculaceae</taxon>
        <taxon>Halococcoides</taxon>
    </lineage>
</organism>
<dbReference type="Gene3D" id="3.40.630.30">
    <property type="match status" value="1"/>
</dbReference>
<dbReference type="KEGG" id="harc:HARCEL1_13165"/>
<dbReference type="SUPFAM" id="SSF55729">
    <property type="entry name" value="Acyl-CoA N-acyltransferases (Nat)"/>
    <property type="match status" value="1"/>
</dbReference>
<gene>
    <name evidence="4" type="ORF">HARCEL1_13165</name>
</gene>
<dbReference type="InterPro" id="IPR000182">
    <property type="entry name" value="GNAT_dom"/>
</dbReference>
<feature type="domain" description="N-acetyltransferase" evidence="3">
    <location>
        <begin position="21"/>
        <end position="177"/>
    </location>
</feature>
<proteinExistence type="predicted"/>
<dbReference type="CDD" id="cd04301">
    <property type="entry name" value="NAT_SF"/>
    <property type="match status" value="1"/>
</dbReference>
<keyword evidence="1 4" id="KW-0808">Transferase</keyword>
<protein>
    <submittedName>
        <fullName evidence="4">N-acetyltransferase</fullName>
    </submittedName>
</protein>
<name>A0A2R4X435_9EURY</name>